<evidence type="ECO:0000256" key="2">
    <source>
        <dbReference type="ARBA" id="ARBA00010231"/>
    </source>
</evidence>
<dbReference type="Pfam" id="PF02879">
    <property type="entry name" value="PGM_PMM_II"/>
    <property type="match status" value="1"/>
</dbReference>
<dbReference type="SUPFAM" id="SSF55957">
    <property type="entry name" value="Phosphoglucomutase, C-terminal domain"/>
    <property type="match status" value="1"/>
</dbReference>
<evidence type="ECO:0000259" key="10">
    <source>
        <dbReference type="Pfam" id="PF02880"/>
    </source>
</evidence>
<dbReference type="SUPFAM" id="SSF53738">
    <property type="entry name" value="Phosphoglucomutase, first 3 domains"/>
    <property type="match status" value="2"/>
</dbReference>
<evidence type="ECO:0000256" key="6">
    <source>
        <dbReference type="ARBA" id="ARBA00023235"/>
    </source>
</evidence>
<dbReference type="InterPro" id="IPR005844">
    <property type="entry name" value="A-D-PHexomutase_a/b/a-I"/>
</dbReference>
<name>A0A285N533_9AQUI</name>
<comment type="cofactor">
    <cofactor evidence="1">
        <name>Mg(2+)</name>
        <dbReference type="ChEBI" id="CHEBI:18420"/>
    </cofactor>
</comment>
<dbReference type="Gene3D" id="3.30.310.50">
    <property type="entry name" value="Alpha-D-phosphohexomutase, C-terminal domain"/>
    <property type="match status" value="1"/>
</dbReference>
<dbReference type="OrthoDB" id="9806956at2"/>
<dbReference type="InterPro" id="IPR036900">
    <property type="entry name" value="A-D-PHexomutase_C_sf"/>
</dbReference>
<dbReference type="PANTHER" id="PTHR45745:SF1">
    <property type="entry name" value="PHOSPHOGLUCOMUTASE 2B-RELATED"/>
    <property type="match status" value="1"/>
</dbReference>
<dbReference type="GO" id="GO:0006166">
    <property type="term" value="P:purine ribonucleoside salvage"/>
    <property type="evidence" value="ECO:0007669"/>
    <property type="project" value="TreeGrafter"/>
</dbReference>
<dbReference type="GO" id="GO:0046872">
    <property type="term" value="F:metal ion binding"/>
    <property type="evidence" value="ECO:0007669"/>
    <property type="project" value="UniProtKB-KW"/>
</dbReference>
<dbReference type="Pfam" id="PF02880">
    <property type="entry name" value="PGM_PMM_III"/>
    <property type="match status" value="1"/>
</dbReference>
<keyword evidence="12" id="KW-1185">Reference proteome</keyword>
<reference evidence="12" key="1">
    <citation type="submission" date="2017-09" db="EMBL/GenBank/DDBJ databases">
        <authorList>
            <person name="Varghese N."/>
            <person name="Submissions S."/>
        </authorList>
    </citation>
    <scope>NUCLEOTIDE SEQUENCE [LARGE SCALE GENOMIC DNA]</scope>
    <source>
        <strain evidence="12">DSM 15103</strain>
    </source>
</reference>
<evidence type="ECO:0000313" key="11">
    <source>
        <dbReference type="EMBL" id="SNZ03106.1"/>
    </source>
</evidence>
<keyword evidence="5" id="KW-0460">Magnesium</keyword>
<feature type="domain" description="Alpha-D-phosphohexomutase alpha/beta/alpha" evidence="8">
    <location>
        <begin position="3"/>
        <end position="135"/>
    </location>
</feature>
<dbReference type="InterPro" id="IPR016055">
    <property type="entry name" value="A-D-PHexomutase_a/b/a-I/II/III"/>
</dbReference>
<sequence>MNIKFGTDGWRAVIAKDFTYDNLLKVAQAHADHLKEKNGKKVVIGYDTRFMSENFASAVAEVFSSNGFKVILSSTFCSTPALSLAAKEFNADEGVMITASHNTYQYNGYKIKGGYGGPATPEIISRVEERIGKNEIKTGTTKWEKVDFNSYYVEKLQKYITPGVFNQKPEKVIHDPMHGATIGLLHRVLENTLIDVIEINHFRDAFFGFKHPEPVEKNLPLLRGKTVAEEAIAGIANDGDGDRVGIVDEAGEFISTQIVFALLLLHTIRNKKIEGAIAKTVSTTYLVDRIAKKEGRKLFKTPVGFKYIADLFLKEKIAFGGEESGGYGFGFHIPERDGLLSGLMILEMIHLHGKPLTELVEDLFREFGTAYYKRLDLKVEGNQGRVLVEKLKKEPLKELGNKKVKETDLTDGVKFIFENDGWVLFRASGTEPVLRIYVEMPEKEEVDMILEESKKLIGG</sequence>
<keyword evidence="4" id="KW-0479">Metal-binding</keyword>
<comment type="similarity">
    <text evidence="2">Belongs to the phosphohexose mutase family.</text>
</comment>
<keyword evidence="6" id="KW-0413">Isomerase</keyword>
<gene>
    <name evidence="11" type="ORF">SAMN06265182_0294</name>
</gene>
<feature type="domain" description="Alpha-D-phosphohexomutase alpha/beta/alpha" evidence="9">
    <location>
        <begin position="152"/>
        <end position="251"/>
    </location>
</feature>
<evidence type="ECO:0000256" key="5">
    <source>
        <dbReference type="ARBA" id="ARBA00022842"/>
    </source>
</evidence>
<dbReference type="GO" id="GO:0005975">
    <property type="term" value="P:carbohydrate metabolic process"/>
    <property type="evidence" value="ECO:0007669"/>
    <property type="project" value="InterPro"/>
</dbReference>
<dbReference type="InterPro" id="IPR005843">
    <property type="entry name" value="A-D-PHexomutase_C"/>
</dbReference>
<organism evidence="11 12">
    <name type="scientific">Persephonella hydrogeniphila</name>
    <dbReference type="NCBI Taxonomy" id="198703"/>
    <lineage>
        <taxon>Bacteria</taxon>
        <taxon>Pseudomonadati</taxon>
        <taxon>Aquificota</taxon>
        <taxon>Aquificia</taxon>
        <taxon>Aquificales</taxon>
        <taxon>Hydrogenothermaceae</taxon>
        <taxon>Persephonella</taxon>
    </lineage>
</organism>
<feature type="domain" description="Alpha-D-phosphohexomutase C-terminal" evidence="7">
    <location>
        <begin position="386"/>
        <end position="452"/>
    </location>
</feature>
<dbReference type="GO" id="GO:0008973">
    <property type="term" value="F:phosphopentomutase activity"/>
    <property type="evidence" value="ECO:0007669"/>
    <property type="project" value="TreeGrafter"/>
</dbReference>
<dbReference type="Pfam" id="PF00408">
    <property type="entry name" value="PGM_PMM_IV"/>
    <property type="match status" value="1"/>
</dbReference>
<protein>
    <submittedName>
        <fullName evidence="11">Phosphomannomutase</fullName>
    </submittedName>
</protein>
<evidence type="ECO:0000313" key="12">
    <source>
        <dbReference type="Proteomes" id="UP000219036"/>
    </source>
</evidence>
<evidence type="ECO:0000256" key="4">
    <source>
        <dbReference type="ARBA" id="ARBA00022723"/>
    </source>
</evidence>
<dbReference type="Proteomes" id="UP000219036">
    <property type="component" value="Unassembled WGS sequence"/>
</dbReference>
<dbReference type="Gene3D" id="3.40.120.10">
    <property type="entry name" value="Alpha-D-Glucose-1,6-Bisphosphate, subunit A, domain 3"/>
    <property type="match status" value="3"/>
</dbReference>
<dbReference type="AlphaFoldDB" id="A0A285N533"/>
<evidence type="ECO:0000259" key="8">
    <source>
        <dbReference type="Pfam" id="PF02878"/>
    </source>
</evidence>
<evidence type="ECO:0000259" key="9">
    <source>
        <dbReference type="Pfam" id="PF02879"/>
    </source>
</evidence>
<evidence type="ECO:0000256" key="3">
    <source>
        <dbReference type="ARBA" id="ARBA00022553"/>
    </source>
</evidence>
<dbReference type="CDD" id="cd05800">
    <property type="entry name" value="PGM_like2"/>
    <property type="match status" value="1"/>
</dbReference>
<dbReference type="InterPro" id="IPR005845">
    <property type="entry name" value="A-D-PHexomutase_a/b/a-II"/>
</dbReference>
<accession>A0A285N533</accession>
<dbReference type="EMBL" id="OBEI01000001">
    <property type="protein sequence ID" value="SNZ03106.1"/>
    <property type="molecule type" value="Genomic_DNA"/>
</dbReference>
<dbReference type="InterPro" id="IPR005841">
    <property type="entry name" value="Alpha-D-phosphohexomutase_SF"/>
</dbReference>
<dbReference type="Pfam" id="PF02878">
    <property type="entry name" value="PGM_PMM_I"/>
    <property type="match status" value="1"/>
</dbReference>
<keyword evidence="3" id="KW-0597">Phosphoprotein</keyword>
<proteinExistence type="inferred from homology"/>
<dbReference type="RefSeq" id="WP_096999489.1">
    <property type="nucleotide sequence ID" value="NZ_OBEI01000001.1"/>
</dbReference>
<dbReference type="PANTHER" id="PTHR45745">
    <property type="entry name" value="PHOSPHOMANNOMUTASE 45A"/>
    <property type="match status" value="1"/>
</dbReference>
<evidence type="ECO:0000259" key="7">
    <source>
        <dbReference type="Pfam" id="PF00408"/>
    </source>
</evidence>
<dbReference type="InterPro" id="IPR005846">
    <property type="entry name" value="A-D-PHexomutase_a/b/a-III"/>
</dbReference>
<evidence type="ECO:0000256" key="1">
    <source>
        <dbReference type="ARBA" id="ARBA00001946"/>
    </source>
</evidence>
<feature type="domain" description="Alpha-D-phosphohexomutase alpha/beta/alpha" evidence="10">
    <location>
        <begin position="261"/>
        <end position="367"/>
    </location>
</feature>
<dbReference type="PRINTS" id="PR00509">
    <property type="entry name" value="PGMPMM"/>
</dbReference>